<reference evidence="2" key="1">
    <citation type="submission" date="2019-05" db="EMBL/GenBank/DDBJ databases">
        <title>Methanoculleus sp. FWC-SCC1, a methanogenic archaeon isolated from deep marine cold seep.</title>
        <authorList>
            <person name="Chen Y.-W."/>
            <person name="Chen S.-C."/>
            <person name="Teng N.-H."/>
            <person name="Lai M.-C."/>
        </authorList>
    </citation>
    <scope>NUCLEOTIDE SEQUENCE</scope>
    <source>
        <strain evidence="2">FWC-SCC1</strain>
    </source>
</reference>
<evidence type="ECO:0000313" key="3">
    <source>
        <dbReference type="Proteomes" id="UP001168338"/>
    </source>
</evidence>
<sequence length="111" mass="12400">MERSIRIEALFPDQSAEKMCTRGRPASTDIHRDIASREGAGGAAPPAREVEALIRCPAEETPSPANKTSPYYAYFPILAAIPDREIRPSKKPDKRRRIAEKRQNREAIATI</sequence>
<protein>
    <submittedName>
        <fullName evidence="2">Uncharacterized protein</fullName>
    </submittedName>
</protein>
<name>A0ABT8MC09_9EURY</name>
<evidence type="ECO:0000256" key="1">
    <source>
        <dbReference type="SAM" id="MobiDB-lite"/>
    </source>
</evidence>
<keyword evidence="3" id="KW-1185">Reference proteome</keyword>
<dbReference type="RefSeq" id="WP_301664626.1">
    <property type="nucleotide sequence ID" value="NZ_VCYH01000007.1"/>
</dbReference>
<proteinExistence type="predicted"/>
<organism evidence="2 3">
    <name type="scientific">Methanoculleus frigidifontis</name>
    <dbReference type="NCBI Taxonomy" id="2584085"/>
    <lineage>
        <taxon>Archaea</taxon>
        <taxon>Methanobacteriati</taxon>
        <taxon>Methanobacteriota</taxon>
        <taxon>Stenosarchaea group</taxon>
        <taxon>Methanomicrobia</taxon>
        <taxon>Methanomicrobiales</taxon>
        <taxon>Methanomicrobiaceae</taxon>
        <taxon>Methanoculleus</taxon>
    </lineage>
</organism>
<comment type="caution">
    <text evidence="2">The sequence shown here is derived from an EMBL/GenBank/DDBJ whole genome shotgun (WGS) entry which is preliminary data.</text>
</comment>
<evidence type="ECO:0000313" key="2">
    <source>
        <dbReference type="EMBL" id="MDN7025468.1"/>
    </source>
</evidence>
<gene>
    <name evidence="2" type="ORF">FGU65_11290</name>
</gene>
<feature type="region of interest" description="Disordered" evidence="1">
    <location>
        <begin position="85"/>
        <end position="111"/>
    </location>
</feature>
<accession>A0ABT8MC09</accession>
<dbReference type="EMBL" id="VCYH01000007">
    <property type="protein sequence ID" value="MDN7025468.1"/>
    <property type="molecule type" value="Genomic_DNA"/>
</dbReference>
<dbReference type="Proteomes" id="UP001168338">
    <property type="component" value="Unassembled WGS sequence"/>
</dbReference>